<accession>A0ABX8CK47</accession>
<dbReference type="Pfam" id="PF13977">
    <property type="entry name" value="TetR_C_6"/>
    <property type="match status" value="1"/>
</dbReference>
<evidence type="ECO:0000259" key="6">
    <source>
        <dbReference type="PROSITE" id="PS50977"/>
    </source>
</evidence>
<dbReference type="SUPFAM" id="SSF46689">
    <property type="entry name" value="Homeodomain-like"/>
    <property type="match status" value="1"/>
</dbReference>
<dbReference type="EMBL" id="CP074371">
    <property type="protein sequence ID" value="QVI20336.1"/>
    <property type="molecule type" value="Genomic_DNA"/>
</dbReference>
<dbReference type="SUPFAM" id="SSF48498">
    <property type="entry name" value="Tetracyclin repressor-like, C-terminal domain"/>
    <property type="match status" value="1"/>
</dbReference>
<evidence type="ECO:0000256" key="4">
    <source>
        <dbReference type="ARBA" id="ARBA00023163"/>
    </source>
</evidence>
<keyword evidence="3 5" id="KW-0238">DNA-binding</keyword>
<proteinExistence type="predicted"/>
<dbReference type="PANTHER" id="PTHR30055">
    <property type="entry name" value="HTH-TYPE TRANSCRIPTIONAL REGULATOR RUTR"/>
    <property type="match status" value="1"/>
</dbReference>
<dbReference type="InterPro" id="IPR039538">
    <property type="entry name" value="BetI_C"/>
</dbReference>
<dbReference type="PRINTS" id="PR00455">
    <property type="entry name" value="HTHTETR"/>
</dbReference>
<sequence>MTDRQAQILEATVRVLAEDGVRGLRIGRVAAEAGVSTALIYYYFDDRAGVLRRALEHLDRRAAAHIEAAPRGGSPRAALEEMLLVELQGAVEVRRECIAWGEFRASAVFEAELREPLRATTGEWIDHVEDVLREVADTGPDDPAPDLSGAAERLTALVEGLTARWLSGSTTVERTRELLSGAIATELGALRD</sequence>
<organism evidence="7 8">
    <name type="scientific">Nocardia tengchongensis</name>
    <dbReference type="NCBI Taxonomy" id="2055889"/>
    <lineage>
        <taxon>Bacteria</taxon>
        <taxon>Bacillati</taxon>
        <taxon>Actinomycetota</taxon>
        <taxon>Actinomycetes</taxon>
        <taxon>Mycobacteriales</taxon>
        <taxon>Nocardiaceae</taxon>
        <taxon>Nocardia</taxon>
    </lineage>
</organism>
<evidence type="ECO:0000256" key="1">
    <source>
        <dbReference type="ARBA" id="ARBA00022491"/>
    </source>
</evidence>
<evidence type="ECO:0000256" key="3">
    <source>
        <dbReference type="ARBA" id="ARBA00023125"/>
    </source>
</evidence>
<feature type="DNA-binding region" description="H-T-H motif" evidence="5">
    <location>
        <begin position="25"/>
        <end position="44"/>
    </location>
</feature>
<evidence type="ECO:0000256" key="5">
    <source>
        <dbReference type="PROSITE-ProRule" id="PRU00335"/>
    </source>
</evidence>
<dbReference type="Pfam" id="PF00440">
    <property type="entry name" value="TetR_N"/>
    <property type="match status" value="1"/>
</dbReference>
<protein>
    <submittedName>
        <fullName evidence="7">TetR family transcriptional regulator C-terminal domain-containing protein</fullName>
    </submittedName>
</protein>
<dbReference type="PROSITE" id="PS50977">
    <property type="entry name" value="HTH_TETR_2"/>
    <property type="match status" value="1"/>
</dbReference>
<evidence type="ECO:0000256" key="2">
    <source>
        <dbReference type="ARBA" id="ARBA00023015"/>
    </source>
</evidence>
<keyword evidence="1" id="KW-0678">Repressor</keyword>
<dbReference type="PANTHER" id="PTHR30055:SF234">
    <property type="entry name" value="HTH-TYPE TRANSCRIPTIONAL REGULATOR BETI"/>
    <property type="match status" value="1"/>
</dbReference>
<dbReference type="InterPro" id="IPR009057">
    <property type="entry name" value="Homeodomain-like_sf"/>
</dbReference>
<evidence type="ECO:0000313" key="8">
    <source>
        <dbReference type="Proteomes" id="UP000683310"/>
    </source>
</evidence>
<dbReference type="InterPro" id="IPR036271">
    <property type="entry name" value="Tet_transcr_reg_TetR-rel_C_sf"/>
</dbReference>
<evidence type="ECO:0000313" key="7">
    <source>
        <dbReference type="EMBL" id="QVI20336.1"/>
    </source>
</evidence>
<dbReference type="Proteomes" id="UP000683310">
    <property type="component" value="Chromosome"/>
</dbReference>
<keyword evidence="4" id="KW-0804">Transcription</keyword>
<name>A0ABX8CK47_9NOCA</name>
<keyword evidence="2" id="KW-0805">Transcription regulation</keyword>
<dbReference type="InterPro" id="IPR001647">
    <property type="entry name" value="HTH_TetR"/>
</dbReference>
<dbReference type="InterPro" id="IPR050109">
    <property type="entry name" value="HTH-type_TetR-like_transc_reg"/>
</dbReference>
<reference evidence="7 8" key="1">
    <citation type="submission" date="2021-04" db="EMBL/GenBank/DDBJ databases">
        <title>Nocardia tengchongensis.</title>
        <authorList>
            <person name="Zhuang k."/>
            <person name="Ran Y."/>
            <person name="Li W."/>
        </authorList>
    </citation>
    <scope>NUCLEOTIDE SEQUENCE [LARGE SCALE GENOMIC DNA]</scope>
    <source>
        <strain evidence="7 8">CFH S0057</strain>
    </source>
</reference>
<feature type="domain" description="HTH tetR-type" evidence="6">
    <location>
        <begin position="2"/>
        <end position="62"/>
    </location>
</feature>
<gene>
    <name evidence="7" type="ORF">KHQ06_29750</name>
</gene>
<keyword evidence="8" id="KW-1185">Reference proteome</keyword>
<dbReference type="Gene3D" id="1.10.357.10">
    <property type="entry name" value="Tetracycline Repressor, domain 2"/>
    <property type="match status" value="1"/>
</dbReference>